<keyword evidence="2" id="KW-0698">rRNA processing</keyword>
<name>A0A0H5RBW4_9EUKA</name>
<proteinExistence type="inferred from homology"/>
<dbReference type="PROSITE" id="PS50082">
    <property type="entry name" value="WD_REPEATS_2"/>
    <property type="match status" value="1"/>
</dbReference>
<dbReference type="GO" id="GO:0032040">
    <property type="term" value="C:small-subunit processome"/>
    <property type="evidence" value="ECO:0007669"/>
    <property type="project" value="TreeGrafter"/>
</dbReference>
<comment type="subcellular location">
    <subcellularLocation>
        <location evidence="1">Nucleus</location>
        <location evidence="1">Nucleolus</location>
    </subcellularLocation>
</comment>
<evidence type="ECO:0000256" key="2">
    <source>
        <dbReference type="ARBA" id="ARBA00022552"/>
    </source>
</evidence>
<dbReference type="InterPro" id="IPR015943">
    <property type="entry name" value="WD40/YVTN_repeat-like_dom_sf"/>
</dbReference>
<dbReference type="PROSITE" id="PS00678">
    <property type="entry name" value="WD_REPEATS_1"/>
    <property type="match status" value="1"/>
</dbReference>
<evidence type="ECO:0000256" key="1">
    <source>
        <dbReference type="ARBA" id="ARBA00004604"/>
    </source>
</evidence>
<dbReference type="Pfam" id="PF00400">
    <property type="entry name" value="WD40"/>
    <property type="match status" value="2"/>
</dbReference>
<dbReference type="GO" id="GO:0006364">
    <property type="term" value="P:rRNA processing"/>
    <property type="evidence" value="ECO:0007669"/>
    <property type="project" value="UniProtKB-KW"/>
</dbReference>
<dbReference type="Gene3D" id="2.130.10.10">
    <property type="entry name" value="YVTN repeat-like/Quinoprotein amine dehydrogenase"/>
    <property type="match status" value="1"/>
</dbReference>
<keyword evidence="5" id="KW-0539">Nucleus</keyword>
<keyword evidence="3 7" id="KW-0853">WD repeat</keyword>
<dbReference type="PANTHER" id="PTHR18359">
    <property type="entry name" value="WD-REPEAT PROTEIN-RELATED"/>
    <property type="match status" value="1"/>
</dbReference>
<evidence type="ECO:0000256" key="7">
    <source>
        <dbReference type="PROSITE-ProRule" id="PRU00221"/>
    </source>
</evidence>
<dbReference type="AlphaFoldDB" id="A0A0H5RBW4"/>
<evidence type="ECO:0000256" key="6">
    <source>
        <dbReference type="ARBA" id="ARBA00025767"/>
    </source>
</evidence>
<dbReference type="PANTHER" id="PTHR18359:SF0">
    <property type="entry name" value="U3 SMALL NUCLEOLAR RNA-ASSOCIATED PROTEIN 18 HOMOLOG"/>
    <property type="match status" value="1"/>
</dbReference>
<protein>
    <submittedName>
        <fullName evidence="8">Uncharacterized protein</fullName>
    </submittedName>
</protein>
<dbReference type="InterPro" id="IPR045161">
    <property type="entry name" value="Utp18"/>
</dbReference>
<evidence type="ECO:0000256" key="3">
    <source>
        <dbReference type="ARBA" id="ARBA00022574"/>
    </source>
</evidence>
<reference evidence="8" key="1">
    <citation type="submission" date="2015-04" db="EMBL/GenBank/DDBJ databases">
        <title>The genome sequence of the plant pathogenic Rhizarian Plasmodiophora brassicae reveals insights in its biotrophic life cycle and the origin of chitin synthesis.</title>
        <authorList>
            <person name="Schwelm A."/>
            <person name="Fogelqvist J."/>
            <person name="Knaust A."/>
            <person name="Julke S."/>
            <person name="Lilja T."/>
            <person name="Dhandapani V."/>
            <person name="Bonilla-Rosso G."/>
            <person name="Karlsson M."/>
            <person name="Shevchenko A."/>
            <person name="Choi S.R."/>
            <person name="Kim H.G."/>
            <person name="Park J.Y."/>
            <person name="Lim Y.P."/>
            <person name="Ludwig-Muller J."/>
            <person name="Dixelius C."/>
        </authorList>
    </citation>
    <scope>NUCLEOTIDE SEQUENCE</scope>
    <source>
        <tissue evidence="8">Potato root galls</tissue>
    </source>
</reference>
<evidence type="ECO:0000256" key="4">
    <source>
        <dbReference type="ARBA" id="ARBA00022737"/>
    </source>
</evidence>
<organism evidence="8">
    <name type="scientific">Spongospora subterranea</name>
    <dbReference type="NCBI Taxonomy" id="70186"/>
    <lineage>
        <taxon>Eukaryota</taxon>
        <taxon>Sar</taxon>
        <taxon>Rhizaria</taxon>
        <taxon>Endomyxa</taxon>
        <taxon>Phytomyxea</taxon>
        <taxon>Plasmodiophorida</taxon>
        <taxon>Plasmodiophoridae</taxon>
        <taxon>Spongospora</taxon>
    </lineage>
</organism>
<dbReference type="EMBL" id="HACM01010819">
    <property type="protein sequence ID" value="CRZ11261.1"/>
    <property type="molecule type" value="Transcribed_RNA"/>
</dbReference>
<evidence type="ECO:0000313" key="8">
    <source>
        <dbReference type="EMBL" id="CRZ11261.1"/>
    </source>
</evidence>
<comment type="similarity">
    <text evidence="6">Belongs to the WD repeat UTP18 family.</text>
</comment>
<feature type="non-terminal residue" evidence="8">
    <location>
        <position position="1"/>
    </location>
</feature>
<keyword evidence="4" id="KW-0677">Repeat</keyword>
<dbReference type="SMART" id="SM00320">
    <property type="entry name" value="WD40"/>
    <property type="match status" value="6"/>
</dbReference>
<accession>A0A0H5RBW4</accession>
<dbReference type="InterPro" id="IPR019775">
    <property type="entry name" value="WD40_repeat_CS"/>
</dbReference>
<dbReference type="InterPro" id="IPR036322">
    <property type="entry name" value="WD40_repeat_dom_sf"/>
</dbReference>
<feature type="repeat" description="WD" evidence="7">
    <location>
        <begin position="314"/>
        <end position="348"/>
    </location>
</feature>
<sequence length="476" mass="52772">ARPGIGRQRSMTVTSVKKPRVTYDAVLEKNLTDQLFGPDIGNISSNDHYFDDAAAGAGPIEGCQTDAAWHDPDDDEVYVNLAEAAMTKKLRKNDSETVISGKEYSERLRSQFQKLNSVPLWAQRHDAAKRDGDSDDDEDEVAYLRTSEPIQSGADSHSAGLSSGRIRLTRMMDANGSEPSNCVVKSARFHPNSQLLLTAGLDKTLRLFHIDGQVNSKLQSIHLSDLPMTTAEFARSGDEIWIAGLRQHYYIYDVQGCSVEKVSGIRGRPDDQFRSLVPSPDGHLVAFLCKDGYISLISTRTKQCIGNVRVNGDVRSISFNTDGSELYSISNDGEIYIWDVASRRCRTRHHDLGCVKGTHIAASSSSLYATGSDSGVVNLYSRSSSDYQPMKSIMSLTTPIDCLSFNHDSNLLAISSRRKKDCLRLVHLPSRTVFPNWPTSQTPLHYVSTTHFSPDSNYLAIGNDRGRVLLYRLSHF</sequence>
<dbReference type="SUPFAM" id="SSF50978">
    <property type="entry name" value="WD40 repeat-like"/>
    <property type="match status" value="1"/>
</dbReference>
<dbReference type="GO" id="GO:0034388">
    <property type="term" value="C:Pwp2p-containing subcomplex of 90S preribosome"/>
    <property type="evidence" value="ECO:0007669"/>
    <property type="project" value="TreeGrafter"/>
</dbReference>
<dbReference type="InterPro" id="IPR001680">
    <property type="entry name" value="WD40_rpt"/>
</dbReference>
<evidence type="ECO:0000256" key="5">
    <source>
        <dbReference type="ARBA" id="ARBA00023242"/>
    </source>
</evidence>